<dbReference type="STRING" id="1122124.GCA_000423165_00590"/>
<organism evidence="2 3">
    <name type="scientific">Pseudidiomarina sediminum</name>
    <dbReference type="NCBI Taxonomy" id="431675"/>
    <lineage>
        <taxon>Bacteria</taxon>
        <taxon>Pseudomonadati</taxon>
        <taxon>Pseudomonadota</taxon>
        <taxon>Gammaproteobacteria</taxon>
        <taxon>Alteromonadales</taxon>
        <taxon>Idiomarinaceae</taxon>
        <taxon>Pseudidiomarina</taxon>
    </lineage>
</organism>
<comment type="caution">
    <text evidence="2">The sequence shown here is derived from an EMBL/GenBank/DDBJ whole genome shotgun (WGS) entry which is preliminary data.</text>
</comment>
<dbReference type="EMBL" id="PIQE01000001">
    <property type="protein sequence ID" value="RUO75122.1"/>
    <property type="molecule type" value="Genomic_DNA"/>
</dbReference>
<keyword evidence="3" id="KW-1185">Reference proteome</keyword>
<proteinExistence type="predicted"/>
<dbReference type="AlphaFoldDB" id="A0A432ZCN1"/>
<evidence type="ECO:0000313" key="3">
    <source>
        <dbReference type="Proteomes" id="UP000287022"/>
    </source>
</evidence>
<evidence type="ECO:0000259" key="1">
    <source>
        <dbReference type="Pfam" id="PF20613"/>
    </source>
</evidence>
<feature type="domain" description="HipA-like kinase" evidence="1">
    <location>
        <begin position="2"/>
        <end position="168"/>
    </location>
</feature>
<accession>A0A432ZCN1</accession>
<dbReference type="InterPro" id="IPR046748">
    <property type="entry name" value="HipA_2"/>
</dbReference>
<reference evidence="3" key="1">
    <citation type="journal article" date="2018" name="Front. Microbiol.">
        <title>Genome-Based Analysis Reveals the Taxonomy and Diversity of the Family Idiomarinaceae.</title>
        <authorList>
            <person name="Liu Y."/>
            <person name="Lai Q."/>
            <person name="Shao Z."/>
        </authorList>
    </citation>
    <scope>NUCLEOTIDE SEQUENCE [LARGE SCALE GENOMIC DNA]</scope>
    <source>
        <strain evidence="3">c121</strain>
    </source>
</reference>
<name>A0A432ZCN1_9GAMM</name>
<evidence type="ECO:0000313" key="2">
    <source>
        <dbReference type="EMBL" id="RUO75122.1"/>
    </source>
</evidence>
<gene>
    <name evidence="2" type="ORF">CWI80_04035</name>
</gene>
<dbReference type="Proteomes" id="UP000287022">
    <property type="component" value="Unassembled WGS sequence"/>
</dbReference>
<sequence length="170" mass="19774">MDEGLVRYNDEASSTLGHGELFATKYIEGLQEVTYQTLEASDGAIAASLFVFDWWIRNDDRNLSQKGGNPNLFYQPANKNFFVIDHNLAFDQSIDFNEFKANHLGRTSWEQKRNLFTRDEFERRAHLGLDKIDEIFAQLPDEWAITDDFLEEVRLLLTSIEEDAFWEGIL</sequence>
<dbReference type="Pfam" id="PF20613">
    <property type="entry name" value="HipA_2"/>
    <property type="match status" value="1"/>
</dbReference>
<protein>
    <recommendedName>
        <fullName evidence="1">HipA-like kinase domain-containing protein</fullName>
    </recommendedName>
</protein>